<keyword evidence="1" id="KW-0472">Membrane</keyword>
<name>A0A1J5PGF0_9ZZZZ</name>
<feature type="transmembrane region" description="Helical" evidence="1">
    <location>
        <begin position="120"/>
        <end position="141"/>
    </location>
</feature>
<evidence type="ECO:0000313" key="2">
    <source>
        <dbReference type="EMBL" id="OIQ64331.1"/>
    </source>
</evidence>
<evidence type="ECO:0000256" key="1">
    <source>
        <dbReference type="SAM" id="Phobius"/>
    </source>
</evidence>
<dbReference type="AlphaFoldDB" id="A0A1J5PGF0"/>
<feature type="transmembrane region" description="Helical" evidence="1">
    <location>
        <begin position="71"/>
        <end position="89"/>
    </location>
</feature>
<gene>
    <name evidence="2" type="ORF">GALL_541180</name>
</gene>
<dbReference type="EMBL" id="MLJW01008211">
    <property type="protein sequence ID" value="OIQ64331.1"/>
    <property type="molecule type" value="Genomic_DNA"/>
</dbReference>
<sequence>MPPSNLSIVRCDACFKEIENDNVFCANCGYPLRGTKAEQVAFIKNQNQADFDADELKNRINKRIKKAGNTLFWLAGVFFLCAAIAFFVLKDNPEVLAVVIPYIVLGVVFLLLGDYSKKKTLACLISGLCLYIIVQAIDLVQNPHFNLFSFIIIAIIITFLTLGVKSAFEIEKIKKENNIS</sequence>
<keyword evidence="1" id="KW-0812">Transmembrane</keyword>
<accession>A0A1J5PGF0</accession>
<proteinExistence type="predicted"/>
<evidence type="ECO:0008006" key="3">
    <source>
        <dbReference type="Google" id="ProtNLM"/>
    </source>
</evidence>
<keyword evidence="1" id="KW-1133">Transmembrane helix</keyword>
<protein>
    <recommendedName>
        <fullName evidence="3">Zinc-ribbon domain-containing protein</fullName>
    </recommendedName>
</protein>
<feature type="transmembrane region" description="Helical" evidence="1">
    <location>
        <begin position="95"/>
        <end position="113"/>
    </location>
</feature>
<feature type="transmembrane region" description="Helical" evidence="1">
    <location>
        <begin position="147"/>
        <end position="168"/>
    </location>
</feature>
<comment type="caution">
    <text evidence="2">The sequence shown here is derived from an EMBL/GenBank/DDBJ whole genome shotgun (WGS) entry which is preliminary data.</text>
</comment>
<organism evidence="2">
    <name type="scientific">mine drainage metagenome</name>
    <dbReference type="NCBI Taxonomy" id="410659"/>
    <lineage>
        <taxon>unclassified sequences</taxon>
        <taxon>metagenomes</taxon>
        <taxon>ecological metagenomes</taxon>
    </lineage>
</organism>
<reference evidence="2" key="1">
    <citation type="submission" date="2016-10" db="EMBL/GenBank/DDBJ databases">
        <title>Sequence of Gallionella enrichment culture.</title>
        <authorList>
            <person name="Poehlein A."/>
            <person name="Muehling M."/>
            <person name="Daniel R."/>
        </authorList>
    </citation>
    <scope>NUCLEOTIDE SEQUENCE</scope>
</reference>